<evidence type="ECO:0000313" key="1">
    <source>
        <dbReference type="Proteomes" id="UP000515160"/>
    </source>
</evidence>
<reference evidence="2" key="1">
    <citation type="submission" date="2025-08" db="UniProtKB">
        <authorList>
            <consortium name="RefSeq"/>
        </authorList>
    </citation>
    <scope>IDENTIFICATION</scope>
    <source>
        <strain evidence="2">15112-1751.03</strain>
        <tissue evidence="2">Whole Adult</tissue>
    </source>
</reference>
<dbReference type="OrthoDB" id="6627079at2759"/>
<gene>
    <name evidence="2" type="primary">LOC127566246</name>
</gene>
<name>A0A9C6T336_DROAB</name>
<dbReference type="RefSeq" id="XP_051864226.1">
    <property type="nucleotide sequence ID" value="XM_052008266.1"/>
</dbReference>
<dbReference type="Proteomes" id="UP000515160">
    <property type="component" value="Unplaced"/>
</dbReference>
<organism evidence="1 2">
    <name type="scientific">Drosophila albomicans</name>
    <name type="common">Fruit fly</name>
    <dbReference type="NCBI Taxonomy" id="7291"/>
    <lineage>
        <taxon>Eukaryota</taxon>
        <taxon>Metazoa</taxon>
        <taxon>Ecdysozoa</taxon>
        <taxon>Arthropoda</taxon>
        <taxon>Hexapoda</taxon>
        <taxon>Insecta</taxon>
        <taxon>Pterygota</taxon>
        <taxon>Neoptera</taxon>
        <taxon>Endopterygota</taxon>
        <taxon>Diptera</taxon>
        <taxon>Brachycera</taxon>
        <taxon>Muscomorpha</taxon>
        <taxon>Ephydroidea</taxon>
        <taxon>Drosophilidae</taxon>
        <taxon>Drosophila</taxon>
    </lineage>
</organism>
<sequence>MENYLKLQDFDEDFDELEGKLTEYRKSPSVWAYQRHGCFWERDVPGSNESFFVEHFGMNREEFGILVERLCGLAQKDTAFGKAIPLDKRVAITIYTLGSSANYRTVGTFFGVSKAMVCKLLLEFFHETCRVLSSDYLPQNFLTQTKLEECVKGFEGFPQCAIDGCHINIHLCATDTADYFNYKGWYSTMYIVSNG</sequence>
<dbReference type="AlphaFoldDB" id="A0A9C6T336"/>
<dbReference type="GeneID" id="127566246"/>
<accession>A0A9C6T336</accession>
<keyword evidence="1" id="KW-1185">Reference proteome</keyword>
<protein>
    <submittedName>
        <fullName evidence="2">Uncharacterized protein LOC127566246</fullName>
    </submittedName>
</protein>
<proteinExistence type="predicted"/>
<evidence type="ECO:0000313" key="2">
    <source>
        <dbReference type="RefSeq" id="XP_051864226.1"/>
    </source>
</evidence>